<dbReference type="AlphaFoldDB" id="A0A1C3N891"/>
<accession>A0A1C3N891</accession>
<organism evidence="1 2">
    <name type="scientific">Micromonospora krabiensis</name>
    <dbReference type="NCBI Taxonomy" id="307121"/>
    <lineage>
        <taxon>Bacteria</taxon>
        <taxon>Bacillati</taxon>
        <taxon>Actinomycetota</taxon>
        <taxon>Actinomycetes</taxon>
        <taxon>Micromonosporales</taxon>
        <taxon>Micromonosporaceae</taxon>
        <taxon>Micromonospora</taxon>
    </lineage>
</organism>
<proteinExistence type="predicted"/>
<dbReference type="Proteomes" id="UP000199393">
    <property type="component" value="Chromosome I"/>
</dbReference>
<reference evidence="2" key="1">
    <citation type="submission" date="2016-06" db="EMBL/GenBank/DDBJ databases">
        <authorList>
            <person name="Varghese N."/>
            <person name="Submissions Spin"/>
        </authorList>
    </citation>
    <scope>NUCLEOTIDE SEQUENCE [LARGE SCALE GENOMIC DNA]</scope>
    <source>
        <strain evidence="2">DSM 45344</strain>
    </source>
</reference>
<evidence type="ECO:0000313" key="1">
    <source>
        <dbReference type="EMBL" id="SBV28802.1"/>
    </source>
</evidence>
<evidence type="ECO:0000313" key="2">
    <source>
        <dbReference type="Proteomes" id="UP000199393"/>
    </source>
</evidence>
<protein>
    <submittedName>
        <fullName evidence="1">Uncharacterized protein</fullName>
    </submittedName>
</protein>
<sequence>MDSTIPAESFQVGDVVQLDRPHGTLRARLTVVQHRVHGIKFVGVDEQGQQCSFGMKYGELATRLDR</sequence>
<dbReference type="EMBL" id="LT598496">
    <property type="protein sequence ID" value="SBV28802.1"/>
    <property type="molecule type" value="Genomic_DNA"/>
</dbReference>
<name>A0A1C3N891_9ACTN</name>
<keyword evidence="2" id="KW-1185">Reference proteome</keyword>
<gene>
    <name evidence="1" type="ORF">GA0070620_4357</name>
</gene>